<dbReference type="Proteomes" id="UP000654075">
    <property type="component" value="Unassembled WGS sequence"/>
</dbReference>
<proteinExistence type="predicted"/>
<comment type="caution">
    <text evidence="1">The sequence shown here is derived from an EMBL/GenBank/DDBJ whole genome shotgun (WGS) entry which is preliminary data.</text>
</comment>
<name>A0A813D8I7_POLGL</name>
<accession>A0A813D8I7</accession>
<dbReference type="AlphaFoldDB" id="A0A813D8I7"/>
<protein>
    <submittedName>
        <fullName evidence="1">Uncharacterized protein</fullName>
    </submittedName>
</protein>
<keyword evidence="2" id="KW-1185">Reference proteome</keyword>
<evidence type="ECO:0000313" key="1">
    <source>
        <dbReference type="EMBL" id="CAE8581962.1"/>
    </source>
</evidence>
<sequence length="78" mass="8007">ASSGRASRGRRFLWSTVGSTSLASSIAWMCRARGSSWPARPSSAIIPCDGSRTPTSWGGTTSCSSTGVFPGVHGSSMP</sequence>
<feature type="non-terminal residue" evidence="1">
    <location>
        <position position="78"/>
    </location>
</feature>
<gene>
    <name evidence="1" type="ORF">PGLA1383_LOCUS969</name>
</gene>
<dbReference type="EMBL" id="CAJNNV010000253">
    <property type="protein sequence ID" value="CAE8581962.1"/>
    <property type="molecule type" value="Genomic_DNA"/>
</dbReference>
<evidence type="ECO:0000313" key="2">
    <source>
        <dbReference type="Proteomes" id="UP000654075"/>
    </source>
</evidence>
<organism evidence="1 2">
    <name type="scientific">Polarella glacialis</name>
    <name type="common">Dinoflagellate</name>
    <dbReference type="NCBI Taxonomy" id="89957"/>
    <lineage>
        <taxon>Eukaryota</taxon>
        <taxon>Sar</taxon>
        <taxon>Alveolata</taxon>
        <taxon>Dinophyceae</taxon>
        <taxon>Suessiales</taxon>
        <taxon>Suessiaceae</taxon>
        <taxon>Polarella</taxon>
    </lineage>
</organism>
<reference evidence="1" key="1">
    <citation type="submission" date="2021-02" db="EMBL/GenBank/DDBJ databases">
        <authorList>
            <person name="Dougan E. K."/>
            <person name="Rhodes N."/>
            <person name="Thang M."/>
            <person name="Chan C."/>
        </authorList>
    </citation>
    <scope>NUCLEOTIDE SEQUENCE</scope>
</reference>
<feature type="non-terminal residue" evidence="1">
    <location>
        <position position="1"/>
    </location>
</feature>